<reference evidence="2 3" key="2">
    <citation type="submission" date="2024-10" db="EMBL/GenBank/DDBJ databases">
        <authorList>
            <person name="Ryan C."/>
        </authorList>
    </citation>
    <scope>NUCLEOTIDE SEQUENCE [LARGE SCALE GENOMIC DNA]</scope>
</reference>
<sequence length="163" mass="18414">MFNTCRGWLGVDDGSSCISPSRRLKLTSRTMMLLDDISSDGRPPDSKLWDRLRRSRPLSMPRDAEICPSRAFDVTETSVTVPSVPQATPSHVQQSVPFFHDKPRPPFCESPARNWRRELLSWSEQELASGRKATRKSASARPRKGTGNPLLNFLYKEFSCMAS</sequence>
<evidence type="ECO:0000313" key="2">
    <source>
        <dbReference type="EMBL" id="CAL4971373.1"/>
    </source>
</evidence>
<proteinExistence type="predicted"/>
<gene>
    <name evidence="2" type="ORF">URODEC1_LOCUS50630</name>
</gene>
<protein>
    <submittedName>
        <fullName evidence="2">Uncharacterized protein</fullName>
    </submittedName>
</protein>
<dbReference type="EMBL" id="OZ075112">
    <property type="protein sequence ID" value="CAL4971373.1"/>
    <property type="molecule type" value="Genomic_DNA"/>
</dbReference>
<dbReference type="AlphaFoldDB" id="A0ABC9A3N4"/>
<organism evidence="2 3">
    <name type="scientific">Urochloa decumbens</name>
    <dbReference type="NCBI Taxonomy" id="240449"/>
    <lineage>
        <taxon>Eukaryota</taxon>
        <taxon>Viridiplantae</taxon>
        <taxon>Streptophyta</taxon>
        <taxon>Embryophyta</taxon>
        <taxon>Tracheophyta</taxon>
        <taxon>Spermatophyta</taxon>
        <taxon>Magnoliopsida</taxon>
        <taxon>Liliopsida</taxon>
        <taxon>Poales</taxon>
        <taxon>Poaceae</taxon>
        <taxon>PACMAD clade</taxon>
        <taxon>Panicoideae</taxon>
        <taxon>Panicodae</taxon>
        <taxon>Paniceae</taxon>
        <taxon>Melinidinae</taxon>
        <taxon>Urochloa</taxon>
    </lineage>
</organism>
<evidence type="ECO:0000256" key="1">
    <source>
        <dbReference type="SAM" id="MobiDB-lite"/>
    </source>
</evidence>
<name>A0ABC9A3N4_9POAL</name>
<dbReference type="Proteomes" id="UP001497457">
    <property type="component" value="Chromosome 2b"/>
</dbReference>
<evidence type="ECO:0000313" key="3">
    <source>
        <dbReference type="Proteomes" id="UP001497457"/>
    </source>
</evidence>
<keyword evidence="3" id="KW-1185">Reference proteome</keyword>
<feature type="region of interest" description="Disordered" evidence="1">
    <location>
        <begin position="126"/>
        <end position="146"/>
    </location>
</feature>
<reference evidence="3" key="1">
    <citation type="submission" date="2024-06" db="EMBL/GenBank/DDBJ databases">
        <authorList>
            <person name="Ryan C."/>
        </authorList>
    </citation>
    <scope>NUCLEOTIDE SEQUENCE [LARGE SCALE GENOMIC DNA]</scope>
</reference>
<accession>A0ABC9A3N4</accession>